<evidence type="ECO:0000256" key="1">
    <source>
        <dbReference type="ARBA" id="ARBA00023015"/>
    </source>
</evidence>
<protein>
    <submittedName>
        <fullName evidence="5">HTH-type transcriptional repressor CytR</fullName>
    </submittedName>
</protein>
<dbReference type="PANTHER" id="PTHR30146:SF109">
    <property type="entry name" value="HTH-TYPE TRANSCRIPTIONAL REGULATOR GALS"/>
    <property type="match status" value="1"/>
</dbReference>
<organism evidence="5 6">
    <name type="scientific">Clostridium liquoris</name>
    <dbReference type="NCBI Taxonomy" id="1289519"/>
    <lineage>
        <taxon>Bacteria</taxon>
        <taxon>Bacillati</taxon>
        <taxon>Bacillota</taxon>
        <taxon>Clostridia</taxon>
        <taxon>Eubacteriales</taxon>
        <taxon>Clostridiaceae</taxon>
        <taxon>Clostridium</taxon>
    </lineage>
</organism>
<dbReference type="InterPro" id="IPR001761">
    <property type="entry name" value="Peripla_BP/Lac1_sug-bd_dom"/>
</dbReference>
<dbReference type="PROSITE" id="PS50932">
    <property type="entry name" value="HTH_LACI_2"/>
    <property type="match status" value="1"/>
</dbReference>
<keyword evidence="3" id="KW-0804">Transcription</keyword>
<dbReference type="GO" id="GO:0000976">
    <property type="term" value="F:transcription cis-regulatory region binding"/>
    <property type="evidence" value="ECO:0007669"/>
    <property type="project" value="TreeGrafter"/>
</dbReference>
<proteinExistence type="predicted"/>
<keyword evidence="2" id="KW-0238">DNA-binding</keyword>
<dbReference type="SUPFAM" id="SSF47413">
    <property type="entry name" value="lambda repressor-like DNA-binding domains"/>
    <property type="match status" value="1"/>
</dbReference>
<accession>A0A2T0B183</accession>
<dbReference type="GO" id="GO:0003700">
    <property type="term" value="F:DNA-binding transcription factor activity"/>
    <property type="evidence" value="ECO:0007669"/>
    <property type="project" value="TreeGrafter"/>
</dbReference>
<reference evidence="5 6" key="1">
    <citation type="submission" date="2018-03" db="EMBL/GenBank/DDBJ databases">
        <title>Genome sequence of Clostridium liquoris DSM 100320.</title>
        <authorList>
            <person name="Poehlein A."/>
            <person name="Daniel R."/>
        </authorList>
    </citation>
    <scope>NUCLEOTIDE SEQUENCE [LARGE SCALE GENOMIC DNA]</scope>
    <source>
        <strain evidence="5 6">DSM 100320</strain>
    </source>
</reference>
<name>A0A2T0B183_9CLOT</name>
<dbReference type="EMBL" id="PVXO01000065">
    <property type="protein sequence ID" value="PRR77390.1"/>
    <property type="molecule type" value="Genomic_DNA"/>
</dbReference>
<comment type="caution">
    <text evidence="5">The sequence shown here is derived from an EMBL/GenBank/DDBJ whole genome shotgun (WGS) entry which is preliminary data.</text>
</comment>
<evidence type="ECO:0000256" key="2">
    <source>
        <dbReference type="ARBA" id="ARBA00023125"/>
    </source>
</evidence>
<dbReference type="InterPro" id="IPR028082">
    <property type="entry name" value="Peripla_BP_I"/>
</dbReference>
<dbReference type="Gene3D" id="1.10.260.40">
    <property type="entry name" value="lambda repressor-like DNA-binding domains"/>
    <property type="match status" value="1"/>
</dbReference>
<dbReference type="PANTHER" id="PTHR30146">
    <property type="entry name" value="LACI-RELATED TRANSCRIPTIONAL REPRESSOR"/>
    <property type="match status" value="1"/>
</dbReference>
<dbReference type="Pfam" id="PF00356">
    <property type="entry name" value="LacI"/>
    <property type="match status" value="1"/>
</dbReference>
<dbReference type="SUPFAM" id="SSF53822">
    <property type="entry name" value="Periplasmic binding protein-like I"/>
    <property type="match status" value="1"/>
</dbReference>
<feature type="domain" description="HTH lacI-type" evidence="4">
    <location>
        <begin position="4"/>
        <end position="59"/>
    </location>
</feature>
<evidence type="ECO:0000313" key="5">
    <source>
        <dbReference type="EMBL" id="PRR77390.1"/>
    </source>
</evidence>
<dbReference type="Proteomes" id="UP000239706">
    <property type="component" value="Unassembled WGS sequence"/>
</dbReference>
<dbReference type="Pfam" id="PF00532">
    <property type="entry name" value="Peripla_BP_1"/>
    <property type="match status" value="1"/>
</dbReference>
<gene>
    <name evidence="5" type="primary">cytR</name>
    <name evidence="5" type="ORF">CLLI_23740</name>
</gene>
<dbReference type="InterPro" id="IPR010982">
    <property type="entry name" value="Lambda_DNA-bd_dom_sf"/>
</dbReference>
<keyword evidence="1" id="KW-0805">Transcription regulation</keyword>
<evidence type="ECO:0000256" key="3">
    <source>
        <dbReference type="ARBA" id="ARBA00023163"/>
    </source>
</evidence>
<dbReference type="CDD" id="cd01392">
    <property type="entry name" value="HTH_LacI"/>
    <property type="match status" value="1"/>
</dbReference>
<dbReference type="PROSITE" id="PS00356">
    <property type="entry name" value="HTH_LACI_1"/>
    <property type="match status" value="1"/>
</dbReference>
<dbReference type="AlphaFoldDB" id="A0A2T0B183"/>
<keyword evidence="6" id="KW-1185">Reference proteome</keyword>
<dbReference type="SMART" id="SM00354">
    <property type="entry name" value="HTH_LACI"/>
    <property type="match status" value="1"/>
</dbReference>
<evidence type="ECO:0000259" key="4">
    <source>
        <dbReference type="PROSITE" id="PS50932"/>
    </source>
</evidence>
<dbReference type="CDD" id="cd06267">
    <property type="entry name" value="PBP1_LacI_sugar_binding-like"/>
    <property type="match status" value="1"/>
</dbReference>
<dbReference type="OrthoDB" id="369222at2"/>
<dbReference type="Gene3D" id="3.40.50.2300">
    <property type="match status" value="2"/>
</dbReference>
<dbReference type="RefSeq" id="WP_106064421.1">
    <property type="nucleotide sequence ID" value="NZ_PVXO01000065.1"/>
</dbReference>
<dbReference type="InterPro" id="IPR000843">
    <property type="entry name" value="HTH_LacI"/>
</dbReference>
<sequence length="332" mass="37460">MKKVTMMDIAIKANVSKTTVSMVINNRDANISEETKQRILKIAKELNYIPNSVARSLSTKKSQTIGIILPDITNPFFSEMARAIEDSANNLGYNVIFCNTDNGEAKEEKYTKLLVSKLVDGVIFISGGESDKSINILRNNNIPFVVVDRPINDDKDYYGIYCLNKEGVKKGIKYLISKNKKKIAFVKGPQELENARERFCGYKEVMDEYELYNKSLIFHGDFTIESGIKATAEIIENVPDVEAIFYSNDMMAYGGIKFLIRNGYRIPEDVGVIGFDNIGISKFCEPELTTISQPIYNMGREACKLLINIIKGSSIPKNRIYFDTDLIIRDTV</sequence>
<evidence type="ECO:0000313" key="6">
    <source>
        <dbReference type="Proteomes" id="UP000239706"/>
    </source>
</evidence>